<dbReference type="InterPro" id="IPR005475">
    <property type="entry name" value="Transketolase-like_Pyr-bd"/>
</dbReference>
<dbReference type="FunFam" id="3.40.50.920:FF:000001">
    <property type="entry name" value="Pyruvate dehydrogenase E1 beta subunit"/>
    <property type="match status" value="1"/>
</dbReference>
<dbReference type="InterPro" id="IPR009014">
    <property type="entry name" value="Transketo_C/PFOR_II"/>
</dbReference>
<dbReference type="Pfam" id="PF02779">
    <property type="entry name" value="Transket_pyr"/>
    <property type="match status" value="1"/>
</dbReference>
<dbReference type="Gene3D" id="3.40.50.920">
    <property type="match status" value="1"/>
</dbReference>
<proteinExistence type="predicted"/>
<evidence type="ECO:0000313" key="7">
    <source>
        <dbReference type="Proteomes" id="UP000236604"/>
    </source>
</evidence>
<dbReference type="SMART" id="SM00861">
    <property type="entry name" value="Transket_pyr"/>
    <property type="match status" value="1"/>
</dbReference>
<evidence type="ECO:0000259" key="5">
    <source>
        <dbReference type="SMART" id="SM00861"/>
    </source>
</evidence>
<dbReference type="GO" id="GO:0016491">
    <property type="term" value="F:oxidoreductase activity"/>
    <property type="evidence" value="ECO:0007669"/>
    <property type="project" value="UniProtKB-KW"/>
</dbReference>
<name>A0A2K1P9F5_9BACT</name>
<dbReference type="Gene3D" id="3.40.50.970">
    <property type="match status" value="1"/>
</dbReference>
<evidence type="ECO:0000256" key="3">
    <source>
        <dbReference type="ARBA" id="ARBA00023052"/>
    </source>
</evidence>
<dbReference type="InterPro" id="IPR029061">
    <property type="entry name" value="THDP-binding"/>
</dbReference>
<dbReference type="AlphaFoldDB" id="A0A2K1P9F5"/>
<accession>A0A2K1P9F5</accession>
<evidence type="ECO:0000313" key="6">
    <source>
        <dbReference type="EMBL" id="PNR99423.1"/>
    </source>
</evidence>
<dbReference type="FunFam" id="3.40.50.970:FF:000001">
    <property type="entry name" value="Pyruvate dehydrogenase E1 beta subunit"/>
    <property type="match status" value="1"/>
</dbReference>
<dbReference type="CDD" id="cd07036">
    <property type="entry name" value="TPP_PYR_E1-PDHc-beta_like"/>
    <property type="match status" value="1"/>
</dbReference>
<evidence type="ECO:0000256" key="1">
    <source>
        <dbReference type="ARBA" id="ARBA00001964"/>
    </source>
</evidence>
<evidence type="ECO:0000256" key="2">
    <source>
        <dbReference type="ARBA" id="ARBA00023002"/>
    </source>
</evidence>
<dbReference type="PANTHER" id="PTHR43257:SF2">
    <property type="entry name" value="PYRUVATE DEHYDROGENASE E1 COMPONENT SUBUNIT BETA"/>
    <property type="match status" value="1"/>
</dbReference>
<dbReference type="EMBL" id="AZRN01000021">
    <property type="protein sequence ID" value="PNR99423.1"/>
    <property type="molecule type" value="Genomic_DNA"/>
</dbReference>
<protein>
    <submittedName>
        <fullName evidence="6">TPP-dependent acetoin dehydrogenase complex, E1 protein subunit beta</fullName>
    </submittedName>
</protein>
<comment type="cofactor">
    <cofactor evidence="1">
        <name>thiamine diphosphate</name>
        <dbReference type="ChEBI" id="CHEBI:58937"/>
    </cofactor>
</comment>
<keyword evidence="2" id="KW-0560">Oxidoreductase</keyword>
<comment type="subunit">
    <text evidence="4">Heterotetramer of two alpha and two beta chains. Directly associated with ODBA in the E1 complex.</text>
</comment>
<keyword evidence="7" id="KW-1185">Reference proteome</keyword>
<sequence length="322" mass="35353">MRQIMLIQAINEALREELLRDENVFLIGEDLHTATFGQTKGLFEEFGPERVVSTPISEAGFTGISTGAAIAGLRPVVEYMTSNFMYVAMDQLVNQVGKLRYMYGGQINIPIVFRALNIGGGAAAQHSDNSADYFLHAVGFKVVMPSTPYDAKGLLKSAIRDDNPVIFYEEMKTFMVKGEIPDEDYVVPIGKGDIKKEGKDVTIVAAGYPRVLASSVAEKLEKEGISVEVVDARSLYPIDEDLILESVKKTGRLVTLDDAPLNGSFASEIAALVAEKGYSYLKAPIKRVTRIKVPVPHSKIEEEYVLLNEAKVINAVKDVVNY</sequence>
<keyword evidence="3" id="KW-0786">Thiamine pyrophosphate</keyword>
<organism evidence="6 7">
    <name type="scientific">Petrotoga mexicana DSM 14811</name>
    <dbReference type="NCBI Taxonomy" id="1122954"/>
    <lineage>
        <taxon>Bacteria</taxon>
        <taxon>Thermotogati</taxon>
        <taxon>Thermotogota</taxon>
        <taxon>Thermotogae</taxon>
        <taxon>Petrotogales</taxon>
        <taxon>Petrotogaceae</taxon>
        <taxon>Petrotoga</taxon>
    </lineage>
</organism>
<dbReference type="RefSeq" id="WP_103077051.1">
    <property type="nucleotide sequence ID" value="NZ_AZRN01000021.1"/>
</dbReference>
<feature type="domain" description="Transketolase-like pyrimidine-binding" evidence="5">
    <location>
        <begin position="4"/>
        <end position="176"/>
    </location>
</feature>
<dbReference type="InterPro" id="IPR033248">
    <property type="entry name" value="Transketolase_C"/>
</dbReference>
<dbReference type="SUPFAM" id="SSF52518">
    <property type="entry name" value="Thiamin diphosphate-binding fold (THDP-binding)"/>
    <property type="match status" value="1"/>
</dbReference>
<dbReference type="NCBIfam" id="NF006667">
    <property type="entry name" value="PRK09212.1"/>
    <property type="match status" value="1"/>
</dbReference>
<comment type="caution">
    <text evidence="6">The sequence shown here is derived from an EMBL/GenBank/DDBJ whole genome shotgun (WGS) entry which is preliminary data.</text>
</comment>
<dbReference type="Proteomes" id="UP000236604">
    <property type="component" value="Unassembled WGS sequence"/>
</dbReference>
<dbReference type="SUPFAM" id="SSF52922">
    <property type="entry name" value="TK C-terminal domain-like"/>
    <property type="match status" value="1"/>
</dbReference>
<dbReference type="PANTHER" id="PTHR43257">
    <property type="entry name" value="PYRUVATE DEHYDROGENASE E1 COMPONENT BETA SUBUNIT"/>
    <property type="match status" value="1"/>
</dbReference>
<dbReference type="Pfam" id="PF02780">
    <property type="entry name" value="Transketolase_C"/>
    <property type="match status" value="1"/>
</dbReference>
<gene>
    <name evidence="6" type="ORF">X927_05450</name>
</gene>
<reference evidence="6 7" key="1">
    <citation type="submission" date="2013-12" db="EMBL/GenBank/DDBJ databases">
        <title>Comparative genomics of Petrotoga isolates.</title>
        <authorList>
            <person name="Nesbo C.L."/>
            <person name="Charchuk R."/>
            <person name="Chow K."/>
        </authorList>
    </citation>
    <scope>NUCLEOTIDE SEQUENCE [LARGE SCALE GENOMIC DNA]</scope>
    <source>
        <strain evidence="6 7">DSM 14811</strain>
    </source>
</reference>
<evidence type="ECO:0000256" key="4">
    <source>
        <dbReference type="ARBA" id="ARBA00065222"/>
    </source>
</evidence>